<dbReference type="OrthoDB" id="1704601at2759"/>
<evidence type="ECO:0000313" key="1">
    <source>
        <dbReference type="EMBL" id="KAB2605724.1"/>
    </source>
</evidence>
<reference evidence="1 2" key="1">
    <citation type="submission" date="2019-09" db="EMBL/GenBank/DDBJ databases">
        <authorList>
            <person name="Ou C."/>
        </authorList>
    </citation>
    <scope>NUCLEOTIDE SEQUENCE [LARGE SCALE GENOMIC DNA]</scope>
    <source>
        <strain evidence="1">S2</strain>
        <tissue evidence="1">Leaf</tissue>
    </source>
</reference>
<protein>
    <submittedName>
        <fullName evidence="1">Fucose synthetase</fullName>
    </submittedName>
</protein>
<reference evidence="2" key="2">
    <citation type="submission" date="2019-10" db="EMBL/GenBank/DDBJ databases">
        <title>A de novo genome assembly of a pear dwarfing rootstock.</title>
        <authorList>
            <person name="Wang F."/>
            <person name="Wang J."/>
            <person name="Li S."/>
            <person name="Zhang Y."/>
            <person name="Fang M."/>
            <person name="Ma L."/>
            <person name="Zhao Y."/>
            <person name="Jiang S."/>
        </authorList>
    </citation>
    <scope>NUCLEOTIDE SEQUENCE [LARGE SCALE GENOMIC DNA]</scope>
</reference>
<gene>
    <name evidence="1" type="ORF">D8674_005441</name>
</gene>
<dbReference type="EMBL" id="SMOL01000559">
    <property type="protein sequence ID" value="KAB2605724.1"/>
    <property type="molecule type" value="Genomic_DNA"/>
</dbReference>
<proteinExistence type="predicted"/>
<reference evidence="1 2" key="3">
    <citation type="submission" date="2019-11" db="EMBL/GenBank/DDBJ databases">
        <title>A de novo genome assembly of a pear dwarfing rootstock.</title>
        <authorList>
            <person name="Wang F."/>
            <person name="Wang J."/>
            <person name="Li S."/>
            <person name="Zhang Y."/>
            <person name="Fang M."/>
            <person name="Ma L."/>
            <person name="Zhao Y."/>
            <person name="Jiang S."/>
        </authorList>
    </citation>
    <scope>NUCLEOTIDE SEQUENCE [LARGE SCALE GENOMIC DNA]</scope>
    <source>
        <strain evidence="1">S2</strain>
        <tissue evidence="1">Leaf</tissue>
    </source>
</reference>
<name>A0A5N5G564_9ROSA</name>
<dbReference type="AlphaFoldDB" id="A0A5N5G564"/>
<dbReference type="Gene3D" id="3.40.50.720">
    <property type="entry name" value="NAD(P)-binding Rossmann-like Domain"/>
    <property type="match status" value="1"/>
</dbReference>
<sequence>MPEPRTTIPPLSFSLSRYNSDLVDSAIVSKLQTLGFTNLILHTHSDLNLTREANVDSFLALATTNVDGIHANNTDAADFIAVNL</sequence>
<organism evidence="1 2">
    <name type="scientific">Pyrus ussuriensis x Pyrus communis</name>
    <dbReference type="NCBI Taxonomy" id="2448454"/>
    <lineage>
        <taxon>Eukaryota</taxon>
        <taxon>Viridiplantae</taxon>
        <taxon>Streptophyta</taxon>
        <taxon>Embryophyta</taxon>
        <taxon>Tracheophyta</taxon>
        <taxon>Spermatophyta</taxon>
        <taxon>Magnoliopsida</taxon>
        <taxon>eudicotyledons</taxon>
        <taxon>Gunneridae</taxon>
        <taxon>Pentapetalae</taxon>
        <taxon>rosids</taxon>
        <taxon>fabids</taxon>
        <taxon>Rosales</taxon>
        <taxon>Rosaceae</taxon>
        <taxon>Amygdaloideae</taxon>
        <taxon>Maleae</taxon>
        <taxon>Pyrus</taxon>
    </lineage>
</organism>
<comment type="caution">
    <text evidence="1">The sequence shown here is derived from an EMBL/GenBank/DDBJ whole genome shotgun (WGS) entry which is preliminary data.</text>
</comment>
<evidence type="ECO:0000313" key="2">
    <source>
        <dbReference type="Proteomes" id="UP000327157"/>
    </source>
</evidence>
<accession>A0A5N5G564</accession>
<keyword evidence="2" id="KW-1185">Reference proteome</keyword>
<dbReference type="Proteomes" id="UP000327157">
    <property type="component" value="Chromosome 11"/>
</dbReference>